<protein>
    <submittedName>
        <fullName evidence="8">Starch-binding associating with outer membrane</fullName>
    </submittedName>
</protein>
<evidence type="ECO:0000313" key="8">
    <source>
        <dbReference type="EMBL" id="SKB62926.1"/>
    </source>
</evidence>
<comment type="similarity">
    <text evidence="2">Belongs to the SusD family.</text>
</comment>
<proteinExistence type="inferred from homology"/>
<gene>
    <name evidence="8" type="ORF">SAMN05660349_02086</name>
</gene>
<dbReference type="PROSITE" id="PS51257">
    <property type="entry name" value="PROKAR_LIPOPROTEIN"/>
    <property type="match status" value="1"/>
</dbReference>
<dbReference type="EMBL" id="FUYQ01000014">
    <property type="protein sequence ID" value="SKB62926.1"/>
    <property type="molecule type" value="Genomic_DNA"/>
</dbReference>
<sequence length="531" mass="59907">MKKLLYTLLLGLPLLTGCSDFLDRYPGDALSPSSFWKTEADAKLALTGCYSQFTSGWDIMYWNCASDNAYNFHIHEGYQVLGNSSMSQSDPGTGMFSFLDIRACNEYLENEGTITFASEATRARYSAEVRCIRAFLYFQKSFNYGDFPFFTSNFKTPEEAKVARTPQSEIYAFVEKELKESIPSLPETAEAGRFNKGAAQALLMRFYLYTGDHAKALATAKSIEGYSMPALSFEESFLMANQYNSEMILTTESVENNYSFDFTPFLPNSSSGWSSVVPTQSLVDAYETADGLTIQEAQAAGTYDPTNPYVNRDPRLRATIIYPGQNFNGGIFDSVDPKSPDFTASANNATKTGYNFKKFYSNLEQFPQNFWNTAKNFPVFRYAEVLLTIAECKVELNQIDNELYDAVDQVRTRAGMPKVDRVKYATQAKLRELVRRERRVEFAYEGLRRYDVIRWGIGEIAMKGELRTCPRGEVLDEVADPATGDHKVNLNKASDLIEVRKFQNGKSELLPIPQSSLDKNENLTQNPGYKL</sequence>
<dbReference type="InterPro" id="IPR033985">
    <property type="entry name" value="SusD-like_N"/>
</dbReference>
<comment type="subcellular location">
    <subcellularLocation>
        <location evidence="1">Cell outer membrane</location>
    </subcellularLocation>
</comment>
<dbReference type="Proteomes" id="UP000190852">
    <property type="component" value="Unassembled WGS sequence"/>
</dbReference>
<evidence type="ECO:0000259" key="6">
    <source>
        <dbReference type="Pfam" id="PF07980"/>
    </source>
</evidence>
<evidence type="ECO:0000313" key="9">
    <source>
        <dbReference type="Proteomes" id="UP000190852"/>
    </source>
</evidence>
<dbReference type="Gene3D" id="1.25.40.390">
    <property type="match status" value="1"/>
</dbReference>
<evidence type="ECO:0000256" key="1">
    <source>
        <dbReference type="ARBA" id="ARBA00004442"/>
    </source>
</evidence>
<accession>A0A1T5CU97</accession>
<dbReference type="GO" id="GO:0009279">
    <property type="term" value="C:cell outer membrane"/>
    <property type="evidence" value="ECO:0007669"/>
    <property type="project" value="UniProtKB-SubCell"/>
</dbReference>
<name>A0A1T5CU97_9BACT</name>
<dbReference type="AlphaFoldDB" id="A0A1T5CU97"/>
<organism evidence="8 9">
    <name type="scientific">Parabacteroides chartae</name>
    <dbReference type="NCBI Taxonomy" id="1037355"/>
    <lineage>
        <taxon>Bacteria</taxon>
        <taxon>Pseudomonadati</taxon>
        <taxon>Bacteroidota</taxon>
        <taxon>Bacteroidia</taxon>
        <taxon>Bacteroidales</taxon>
        <taxon>Tannerellaceae</taxon>
        <taxon>Parabacteroides</taxon>
    </lineage>
</organism>
<dbReference type="RefSeq" id="WP_079683588.1">
    <property type="nucleotide sequence ID" value="NZ_FUYQ01000014.1"/>
</dbReference>
<dbReference type="InterPro" id="IPR012944">
    <property type="entry name" value="SusD_RagB_dom"/>
</dbReference>
<keyword evidence="9" id="KW-1185">Reference proteome</keyword>
<dbReference type="Pfam" id="PF07980">
    <property type="entry name" value="SusD_RagB"/>
    <property type="match status" value="1"/>
</dbReference>
<dbReference type="InterPro" id="IPR011990">
    <property type="entry name" value="TPR-like_helical_dom_sf"/>
</dbReference>
<keyword evidence="3" id="KW-0732">Signal</keyword>
<evidence type="ECO:0000256" key="2">
    <source>
        <dbReference type="ARBA" id="ARBA00006275"/>
    </source>
</evidence>
<evidence type="ECO:0000259" key="7">
    <source>
        <dbReference type="Pfam" id="PF14322"/>
    </source>
</evidence>
<keyword evidence="5" id="KW-0998">Cell outer membrane</keyword>
<reference evidence="9" key="1">
    <citation type="submission" date="2017-02" db="EMBL/GenBank/DDBJ databases">
        <authorList>
            <person name="Varghese N."/>
            <person name="Submissions S."/>
        </authorList>
    </citation>
    <scope>NUCLEOTIDE SEQUENCE [LARGE SCALE GENOMIC DNA]</scope>
    <source>
        <strain evidence="9">DSM 24967</strain>
    </source>
</reference>
<dbReference type="Pfam" id="PF14322">
    <property type="entry name" value="SusD-like_3"/>
    <property type="match status" value="1"/>
</dbReference>
<dbReference type="SUPFAM" id="SSF48452">
    <property type="entry name" value="TPR-like"/>
    <property type="match status" value="1"/>
</dbReference>
<evidence type="ECO:0000256" key="3">
    <source>
        <dbReference type="ARBA" id="ARBA00022729"/>
    </source>
</evidence>
<feature type="domain" description="SusD-like N-terminal" evidence="7">
    <location>
        <begin position="123"/>
        <end position="208"/>
    </location>
</feature>
<feature type="domain" description="RagB/SusD" evidence="6">
    <location>
        <begin position="252"/>
        <end position="529"/>
    </location>
</feature>
<evidence type="ECO:0000256" key="5">
    <source>
        <dbReference type="ARBA" id="ARBA00023237"/>
    </source>
</evidence>
<keyword evidence="4" id="KW-0472">Membrane</keyword>
<evidence type="ECO:0000256" key="4">
    <source>
        <dbReference type="ARBA" id="ARBA00023136"/>
    </source>
</evidence>